<feature type="non-terminal residue" evidence="2">
    <location>
        <position position="276"/>
    </location>
</feature>
<dbReference type="EMBL" id="SGJD01006118">
    <property type="protein sequence ID" value="KAB0390034.1"/>
    <property type="molecule type" value="Genomic_DNA"/>
</dbReference>
<accession>A0A643BQ47</accession>
<keyword evidence="3" id="KW-1185">Reference proteome</keyword>
<dbReference type="PANTHER" id="PTHR21128">
    <property type="entry name" value="FETAL AND ADULT TESTIS-EXPRESSED TRANSCRIPT PROTEIN"/>
    <property type="match status" value="1"/>
</dbReference>
<dbReference type="GO" id="GO:0031625">
    <property type="term" value="F:ubiquitin protein ligase binding"/>
    <property type="evidence" value="ECO:0007669"/>
    <property type="project" value="TreeGrafter"/>
</dbReference>
<dbReference type="Proteomes" id="UP000437017">
    <property type="component" value="Unassembled WGS sequence"/>
</dbReference>
<dbReference type="PANTHER" id="PTHR21128:SF0">
    <property type="entry name" value="FETAL AND ADULT TESTIS-EXPRESSED TRANSCRIPT PROTEIN"/>
    <property type="match status" value="1"/>
</dbReference>
<feature type="region of interest" description="Disordered" evidence="1">
    <location>
        <begin position="155"/>
        <end position="188"/>
    </location>
</feature>
<evidence type="ECO:0000313" key="3">
    <source>
        <dbReference type="Proteomes" id="UP000437017"/>
    </source>
</evidence>
<dbReference type="InterPro" id="IPR039153">
    <property type="entry name" value="FATE1"/>
</dbReference>
<gene>
    <name evidence="2" type="ORF">E2I00_012780</name>
</gene>
<dbReference type="GO" id="GO:0005783">
    <property type="term" value="C:endoplasmic reticulum"/>
    <property type="evidence" value="ECO:0007669"/>
    <property type="project" value="TreeGrafter"/>
</dbReference>
<feature type="region of interest" description="Disordered" evidence="1">
    <location>
        <begin position="1"/>
        <end position="21"/>
    </location>
</feature>
<evidence type="ECO:0000313" key="2">
    <source>
        <dbReference type="EMBL" id="KAB0390034.1"/>
    </source>
</evidence>
<dbReference type="GO" id="GO:0044233">
    <property type="term" value="C:mitochondria-associated endoplasmic reticulum membrane contact site"/>
    <property type="evidence" value="ECO:0007669"/>
    <property type="project" value="TreeGrafter"/>
</dbReference>
<dbReference type="GO" id="GO:0043066">
    <property type="term" value="P:negative regulation of apoptotic process"/>
    <property type="evidence" value="ECO:0007669"/>
    <property type="project" value="TreeGrafter"/>
</dbReference>
<reference evidence="2 3" key="1">
    <citation type="journal article" date="2019" name="PLoS ONE">
        <title>Genomic analyses reveal an absence of contemporary introgressive admixture between fin whales and blue whales, despite known hybrids.</title>
        <authorList>
            <person name="Westbury M.V."/>
            <person name="Petersen B."/>
            <person name="Lorenzen E.D."/>
        </authorList>
    </citation>
    <scope>NUCLEOTIDE SEQUENCE [LARGE SCALE GENOMIC DNA]</scope>
    <source>
        <strain evidence="2">FinWhale-01</strain>
    </source>
</reference>
<dbReference type="AlphaFoldDB" id="A0A643BQ47"/>
<dbReference type="GO" id="GO:0051562">
    <property type="term" value="P:negative regulation of mitochondrial calcium ion concentration"/>
    <property type="evidence" value="ECO:0007669"/>
    <property type="project" value="TreeGrafter"/>
</dbReference>
<proteinExistence type="predicted"/>
<evidence type="ECO:0000256" key="1">
    <source>
        <dbReference type="SAM" id="MobiDB-lite"/>
    </source>
</evidence>
<sequence length="276" mass="29454">MSVCHSAGRGQLPGKGRTAGRQTLCPEKLDTVPTLPSCLHGPPVPPGRPGLGPPEALSLCLFFLPSNPEADMVTEIGLEELNGLEMEVMRRQVSVQDPLGGWRQNHGVLGEAVFFTMLLFTGIANLWLCSWSPSLLPVFPPLPRPPLPNLLPTLSSHQQHQGHFPTLPEGSPSCWKGEEERSEEGKTTAGLGKVYPLGRFPRGLPSGQGGRLGLWTRPGGRCMAAPGVCRAHSEKVRRPASGQYNFSSGQVPLWDLPLHFASAVGMSSSGPLPASG</sequence>
<dbReference type="OrthoDB" id="5986838at2759"/>
<comment type="caution">
    <text evidence="2">The sequence shown here is derived from an EMBL/GenBank/DDBJ whole genome shotgun (WGS) entry which is preliminary data.</text>
</comment>
<dbReference type="GO" id="GO:0005741">
    <property type="term" value="C:mitochondrial outer membrane"/>
    <property type="evidence" value="ECO:0007669"/>
    <property type="project" value="TreeGrafter"/>
</dbReference>
<organism evidence="2 3">
    <name type="scientific">Balaenoptera physalus</name>
    <name type="common">Fin whale</name>
    <name type="synonym">Balaena physalus</name>
    <dbReference type="NCBI Taxonomy" id="9770"/>
    <lineage>
        <taxon>Eukaryota</taxon>
        <taxon>Metazoa</taxon>
        <taxon>Chordata</taxon>
        <taxon>Craniata</taxon>
        <taxon>Vertebrata</taxon>
        <taxon>Euteleostomi</taxon>
        <taxon>Mammalia</taxon>
        <taxon>Eutheria</taxon>
        <taxon>Laurasiatheria</taxon>
        <taxon>Artiodactyla</taxon>
        <taxon>Whippomorpha</taxon>
        <taxon>Cetacea</taxon>
        <taxon>Mysticeti</taxon>
        <taxon>Balaenopteridae</taxon>
        <taxon>Balaenoptera</taxon>
    </lineage>
</organism>
<feature type="compositionally biased region" description="Basic and acidic residues" evidence="1">
    <location>
        <begin position="176"/>
        <end position="186"/>
    </location>
</feature>
<protein>
    <submittedName>
        <fullName evidence="2">Uncharacterized protein</fullName>
    </submittedName>
</protein>
<name>A0A643BQ47_BALPH</name>